<evidence type="ECO:0000256" key="6">
    <source>
        <dbReference type="ARBA" id="ARBA00022840"/>
    </source>
</evidence>
<evidence type="ECO:0000256" key="2">
    <source>
        <dbReference type="ARBA" id="ARBA00022448"/>
    </source>
</evidence>
<dbReference type="GO" id="GO:0005886">
    <property type="term" value="C:plasma membrane"/>
    <property type="evidence" value="ECO:0007669"/>
    <property type="project" value="UniProtKB-SubCell"/>
</dbReference>
<dbReference type="OrthoDB" id="6500128at2759"/>
<keyword evidence="14" id="KW-1185">Reference proteome</keyword>
<keyword evidence="4 10" id="KW-0812">Transmembrane</keyword>
<dbReference type="PANTHER" id="PTHR24223">
    <property type="entry name" value="ATP-BINDING CASSETTE SUB-FAMILY C"/>
    <property type="match status" value="1"/>
</dbReference>
<keyword evidence="6" id="KW-0067">ATP-binding</keyword>
<keyword evidence="7 10" id="KW-1133">Transmembrane helix</keyword>
<dbReference type="CDD" id="cd18579">
    <property type="entry name" value="ABC_6TM_ABCC_D1"/>
    <property type="match status" value="1"/>
</dbReference>
<keyword evidence="9" id="KW-0325">Glycoprotein</keyword>
<evidence type="ECO:0000256" key="3">
    <source>
        <dbReference type="ARBA" id="ARBA00022475"/>
    </source>
</evidence>
<evidence type="ECO:0000256" key="8">
    <source>
        <dbReference type="ARBA" id="ARBA00023136"/>
    </source>
</evidence>
<feature type="domain" description="ABC transporter" evidence="11">
    <location>
        <begin position="616"/>
        <end position="835"/>
    </location>
</feature>
<dbReference type="OMA" id="GVFDFTI"/>
<evidence type="ECO:0000256" key="7">
    <source>
        <dbReference type="ARBA" id="ARBA00022989"/>
    </source>
</evidence>
<feature type="transmembrane region" description="Helical" evidence="10">
    <location>
        <begin position="1109"/>
        <end position="1130"/>
    </location>
</feature>
<dbReference type="SUPFAM" id="SSF52540">
    <property type="entry name" value="P-loop containing nucleoside triphosphate hydrolases"/>
    <property type="match status" value="2"/>
</dbReference>
<feature type="transmembrane region" description="Helical" evidence="10">
    <location>
        <begin position="485"/>
        <end position="511"/>
    </location>
</feature>
<dbReference type="Pfam" id="PF00664">
    <property type="entry name" value="ABC_membrane"/>
    <property type="match status" value="2"/>
</dbReference>
<gene>
    <name evidence="13" type="ORF">S40285_01420</name>
</gene>
<dbReference type="HOGENOM" id="CLU_000604_27_5_1"/>
<dbReference type="PROSITE" id="PS00211">
    <property type="entry name" value="ABC_TRANSPORTER_1"/>
    <property type="match status" value="2"/>
</dbReference>
<feature type="transmembrane region" description="Helical" evidence="10">
    <location>
        <begin position="147"/>
        <end position="165"/>
    </location>
</feature>
<evidence type="ECO:0000313" key="14">
    <source>
        <dbReference type="Proteomes" id="UP000028524"/>
    </source>
</evidence>
<evidence type="ECO:0000313" key="13">
    <source>
        <dbReference type="EMBL" id="KFA64832.1"/>
    </source>
</evidence>
<dbReference type="Pfam" id="PF24357">
    <property type="entry name" value="TMD0_ABC"/>
    <property type="match status" value="1"/>
</dbReference>
<accession>A0A084QLJ7</accession>
<keyword evidence="3" id="KW-1003">Cell membrane</keyword>
<evidence type="ECO:0000259" key="11">
    <source>
        <dbReference type="PROSITE" id="PS50893"/>
    </source>
</evidence>
<name>A0A084QLJ7_STAC4</name>
<dbReference type="STRING" id="1283841.A0A084QLJ7"/>
<feature type="transmembrane region" description="Helical" evidence="10">
    <location>
        <begin position="305"/>
        <end position="327"/>
    </location>
</feature>
<dbReference type="InterPro" id="IPR050173">
    <property type="entry name" value="ABC_transporter_C-like"/>
</dbReference>
<keyword evidence="8 10" id="KW-0472">Membrane</keyword>
<feature type="transmembrane region" description="Helical" evidence="10">
    <location>
        <begin position="1136"/>
        <end position="1159"/>
    </location>
</feature>
<sequence length="1401" mass="153087">MSDNHFGPHLPGVFDFTILFEQSILSLLPTALFILVASIRVNTLISRPNAVFSGSLLWLKLATISFYFSLQATLLALWALPSAPSNRTSLAEAILGVVEALVIATVSYTEHCKSIRPSALLNGYLFLAILFDAALVRTFWIRGGMPAIAGVFTVSLAVKVLLLILEELPKTRFAKEKKNVPRETVAGVINRSVFWWLNNLFNRGARLLIGIDDLGNIASKFDSQVLLQRLETTWQQGTIPSPIYEHKQEGSHALLKCTFWTFRWQFLAGIFPRLLFSGFTLAQPFLITSVVSHVARPREEDSGRIAGGLIGATALVYVGMAVSQAWYKHMTYQLLTMFRGALASMVFKKTLHLQSSTIKESAPVTLMGTDIETLVFSGDSLHDVWASILELPVSMYLLYRQVGIPSLFILIPTLLTTVYGGLISPAMGPAQALWNGAVQQRLGTTSTMLSQMKGIKMVGLERYFHGLVQGLRNKELDLSLKYRLLMVQFTSLASISEDLTPVVIILAAIFWSRADQGLTIAEAFTSLSLISIASTPLLHILVSMMTLFGALGSFSRIQAFLKLEERHDSRKSIAEASGICGEGGSGTGLNQQNATTANTLESLINPTETTEVPQTVVLSDATFTASDDVEVLKDITLTVPRGSLSMIVGRVGSGKSSILKAIAGELVQKRGSAIVNGAALAYCDQVPWLQNISIRHNIIGQSVLDEKWLSTVTAACALSEDIAVLPEGDLTLVGSGGVTLSGGQKQRVALARAVYSRQPLVLLDDVFSGLDNTTARQVFQSLLAPQGLLRQSKSTIILATNNDHITMIEDGRLVHNQISYDSVEPHVWGVLESLKTGSSASAENVDGKGPRGVFKAQEATLTAPLGQSEAELARQTGDIECYKLYLRSWSTVTLVVVLGLGAIQVVVSKMPQIWLRIWTENGTTSRDLVYMGVFVTFAVTSVILAIVDTAYFVVVGIPQSSRYLHNMLLTSVMSTDLGVTLNRFSQDMTLIDQALPMSFFGAMTLLLRALVETGIIASGASYVAAAIPACLIALYLIQKFYLRTSRQMRFLDIESKSPLYTQFTEALAGLTTIRASGWTPDFMAENHKRLNTSQKPFYLTFCLQRWLQIVLDLLMAGIAVLLVAFALTFTGTTSSAAIGLAMVNLIGFNQTLAYVIVLWTELETSLGAIARLKWFAKNTPHEAKEMETATPPSDWPSNGIIEFKNVSASYSILRLLELRSGSICIDGLDLSTMPRPEIRTRLTTLPQDPIKLTGSVRYNLDPGNTIQTDEMLVAVLARVGMWSVIEPRGGLDADFEDLGFSAGQLQLFCLARALLLRNSVVLLDEATSNVDRQTDERIRRVIREELGGRTILEVAHRLDAIKDYDVVVVMGEGRILEMGSPKDLLGRPNSAFSTLSNSRGL</sequence>
<dbReference type="InParanoid" id="A0A084QLJ7"/>
<feature type="domain" description="ABC transmembrane type-1" evidence="12">
    <location>
        <begin position="892"/>
        <end position="1164"/>
    </location>
</feature>
<dbReference type="InterPro" id="IPR044746">
    <property type="entry name" value="ABCC_6TM_D1"/>
</dbReference>
<dbReference type="InterPro" id="IPR003593">
    <property type="entry name" value="AAA+_ATPase"/>
</dbReference>
<evidence type="ECO:0000256" key="4">
    <source>
        <dbReference type="ARBA" id="ARBA00022692"/>
    </source>
</evidence>
<dbReference type="CDD" id="cd18580">
    <property type="entry name" value="ABC_6TM_ABCC_D2"/>
    <property type="match status" value="1"/>
</dbReference>
<keyword evidence="2" id="KW-0813">Transport</keyword>
<feature type="transmembrane region" description="Helical" evidence="10">
    <location>
        <begin position="402"/>
        <end position="423"/>
    </location>
</feature>
<dbReference type="FunFam" id="1.20.1560.10:FF:000055">
    <property type="entry name" value="ABC multidrug transporter (Eurofung)"/>
    <property type="match status" value="1"/>
</dbReference>
<dbReference type="PROSITE" id="PS50929">
    <property type="entry name" value="ABC_TM1F"/>
    <property type="match status" value="2"/>
</dbReference>
<proteinExistence type="predicted"/>
<feature type="transmembrane region" description="Helical" evidence="10">
    <location>
        <begin position="121"/>
        <end position="141"/>
    </location>
</feature>
<dbReference type="EMBL" id="KL660654">
    <property type="protein sequence ID" value="KFA64832.1"/>
    <property type="molecule type" value="Genomic_DNA"/>
</dbReference>
<dbReference type="InterPro" id="IPR027417">
    <property type="entry name" value="P-loop_NTPase"/>
</dbReference>
<dbReference type="InterPro" id="IPR003439">
    <property type="entry name" value="ABC_transporter-like_ATP-bd"/>
</dbReference>
<dbReference type="GO" id="GO:0140359">
    <property type="term" value="F:ABC-type transporter activity"/>
    <property type="evidence" value="ECO:0007669"/>
    <property type="project" value="InterPro"/>
</dbReference>
<feature type="domain" description="ABC transporter" evidence="11">
    <location>
        <begin position="1164"/>
        <end position="1397"/>
    </location>
</feature>
<dbReference type="GO" id="GO:0005524">
    <property type="term" value="F:ATP binding"/>
    <property type="evidence" value="ECO:0007669"/>
    <property type="project" value="UniProtKB-KW"/>
</dbReference>
<dbReference type="InterPro" id="IPR036640">
    <property type="entry name" value="ABC1_TM_sf"/>
</dbReference>
<protein>
    <submittedName>
        <fullName evidence="13">Uncharacterized protein</fullName>
    </submittedName>
</protein>
<feature type="transmembrane region" description="Helical" evidence="10">
    <location>
        <begin position="523"/>
        <end position="551"/>
    </location>
</feature>
<reference evidence="13 14" key="1">
    <citation type="journal article" date="2014" name="BMC Genomics">
        <title>Comparative genome sequencing reveals chemotype-specific gene clusters in the toxigenic black mold Stachybotrys.</title>
        <authorList>
            <person name="Semeiks J."/>
            <person name="Borek D."/>
            <person name="Otwinowski Z."/>
            <person name="Grishin N.V."/>
        </authorList>
    </citation>
    <scope>NUCLEOTIDE SEQUENCE [LARGE SCALE GENOMIC DNA]</scope>
    <source>
        <strain evidence="13 14">IBT 40285</strain>
    </source>
</reference>
<evidence type="ECO:0000256" key="9">
    <source>
        <dbReference type="ARBA" id="ARBA00023180"/>
    </source>
</evidence>
<dbReference type="Gene3D" id="3.40.50.300">
    <property type="entry name" value="P-loop containing nucleotide triphosphate hydrolases"/>
    <property type="match status" value="2"/>
</dbReference>
<dbReference type="InterPro" id="IPR017871">
    <property type="entry name" value="ABC_transporter-like_CS"/>
</dbReference>
<dbReference type="PROSITE" id="PS50893">
    <property type="entry name" value="ABC_TRANSPORTER_2"/>
    <property type="match status" value="2"/>
</dbReference>
<dbReference type="Gene3D" id="1.20.1560.10">
    <property type="entry name" value="ABC transporter type 1, transmembrane domain"/>
    <property type="match status" value="2"/>
</dbReference>
<dbReference type="Proteomes" id="UP000028524">
    <property type="component" value="Unassembled WGS sequence"/>
</dbReference>
<evidence type="ECO:0000256" key="1">
    <source>
        <dbReference type="ARBA" id="ARBA00004651"/>
    </source>
</evidence>
<dbReference type="SUPFAM" id="SSF90123">
    <property type="entry name" value="ABC transporter transmembrane region"/>
    <property type="match status" value="2"/>
</dbReference>
<feature type="transmembrane region" description="Helical" evidence="10">
    <location>
        <begin position="994"/>
        <end position="1011"/>
    </location>
</feature>
<feature type="transmembrane region" description="Helical" evidence="10">
    <location>
        <begin position="1017"/>
        <end position="1037"/>
    </location>
</feature>
<dbReference type="InterPro" id="IPR056227">
    <property type="entry name" value="TMD0_ABC"/>
</dbReference>
<comment type="subcellular location">
    <subcellularLocation>
        <location evidence="1">Cell membrane</location>
        <topology evidence="1">Multi-pass membrane protein</topology>
    </subcellularLocation>
</comment>
<dbReference type="Pfam" id="PF00005">
    <property type="entry name" value="ABC_tran"/>
    <property type="match status" value="2"/>
</dbReference>
<feature type="transmembrane region" description="Helical" evidence="10">
    <location>
        <begin position="57"/>
        <end position="78"/>
    </location>
</feature>
<feature type="domain" description="ABC transmembrane type-1" evidence="12">
    <location>
        <begin position="274"/>
        <end position="547"/>
    </location>
</feature>
<dbReference type="GO" id="GO:0016887">
    <property type="term" value="F:ATP hydrolysis activity"/>
    <property type="evidence" value="ECO:0007669"/>
    <property type="project" value="InterPro"/>
</dbReference>
<evidence type="ECO:0000259" key="12">
    <source>
        <dbReference type="PROSITE" id="PS50929"/>
    </source>
</evidence>
<dbReference type="InterPro" id="IPR011527">
    <property type="entry name" value="ABC1_TM_dom"/>
</dbReference>
<feature type="transmembrane region" description="Helical" evidence="10">
    <location>
        <begin position="90"/>
        <end position="109"/>
    </location>
</feature>
<organism evidence="13 14">
    <name type="scientific">Stachybotrys chlorohalonatus (strain IBT 40285)</name>
    <dbReference type="NCBI Taxonomy" id="1283841"/>
    <lineage>
        <taxon>Eukaryota</taxon>
        <taxon>Fungi</taxon>
        <taxon>Dikarya</taxon>
        <taxon>Ascomycota</taxon>
        <taxon>Pezizomycotina</taxon>
        <taxon>Sordariomycetes</taxon>
        <taxon>Hypocreomycetidae</taxon>
        <taxon>Hypocreales</taxon>
        <taxon>Stachybotryaceae</taxon>
        <taxon>Stachybotrys</taxon>
    </lineage>
</organism>
<dbReference type="SMART" id="SM00382">
    <property type="entry name" value="AAA"/>
    <property type="match status" value="1"/>
</dbReference>
<dbReference type="PANTHER" id="PTHR24223:SF399">
    <property type="entry name" value="ABC TRANSPORTER ATNG"/>
    <property type="match status" value="1"/>
</dbReference>
<dbReference type="FunFam" id="1.20.1560.10:FF:000066">
    <property type="entry name" value="ABC multidrug transporter (Eurofung)"/>
    <property type="match status" value="1"/>
</dbReference>
<evidence type="ECO:0000256" key="10">
    <source>
        <dbReference type="SAM" id="Phobius"/>
    </source>
</evidence>
<evidence type="ECO:0000256" key="5">
    <source>
        <dbReference type="ARBA" id="ARBA00022741"/>
    </source>
</evidence>
<keyword evidence="5" id="KW-0547">Nucleotide-binding</keyword>
<feature type="transmembrane region" description="Helical" evidence="10">
    <location>
        <begin position="24"/>
        <end position="45"/>
    </location>
</feature>
<feature type="transmembrane region" description="Helical" evidence="10">
    <location>
        <begin position="884"/>
        <end position="907"/>
    </location>
</feature>
<dbReference type="InterPro" id="IPR044726">
    <property type="entry name" value="ABCC_6TM_D2"/>
</dbReference>
<dbReference type="CDD" id="cd03250">
    <property type="entry name" value="ABCC_MRP_domain1"/>
    <property type="match status" value="1"/>
</dbReference>
<feature type="transmembrane region" description="Helical" evidence="10">
    <location>
        <begin position="928"/>
        <end position="957"/>
    </location>
</feature>